<evidence type="ECO:0000313" key="2">
    <source>
        <dbReference type="Proteomes" id="UP000510888"/>
    </source>
</evidence>
<accession>A0A7I8BKY8</accession>
<dbReference type="EMBL" id="AP023174">
    <property type="protein sequence ID" value="BCF89185.1"/>
    <property type="molecule type" value="Genomic_DNA"/>
</dbReference>
<dbReference type="NCBIfam" id="NF045926">
    <property type="entry name" value="STM2901_fam"/>
    <property type="match status" value="1"/>
</dbReference>
<evidence type="ECO:0000313" key="1">
    <source>
        <dbReference type="EMBL" id="BCF89185.1"/>
    </source>
</evidence>
<dbReference type="InterPro" id="IPR058064">
    <property type="entry name" value="STM2901-like"/>
</dbReference>
<dbReference type="KEGG" id="plad:PPGU16_22520"/>
<proteinExistence type="predicted"/>
<name>A0A7I8BKY8_9BURK</name>
<gene>
    <name evidence="1" type="ORF">PPGU16_22520</name>
</gene>
<dbReference type="AlphaFoldDB" id="A0A7I8BKY8"/>
<dbReference type="Proteomes" id="UP000510888">
    <property type="component" value="Chromosome 1"/>
</dbReference>
<keyword evidence="2" id="KW-1185">Reference proteome</keyword>
<sequence>MRIDMNDYEYLIAEHATQHGVYRYGQLDNLSSHGLLFCIFVEETCETLDVKDIAAVIAVLIGQPWLSTRGKFGGATKGTSIASRISRTLLDYDFKRAILPTLTNQSLTSLRFRMGNNLGVFVGRWVPFTGWSITAFDVARITITSIAHYNRLAEPEDQINDATTGSFG</sequence>
<dbReference type="Pfam" id="PF26636">
    <property type="entry name" value="DUF8209"/>
    <property type="match status" value="1"/>
</dbReference>
<dbReference type="InterPro" id="IPR058522">
    <property type="entry name" value="DUF8209"/>
</dbReference>
<organism evidence="1 2">
    <name type="scientific">Paraburkholderia largidicola</name>
    <dbReference type="NCBI Taxonomy" id="3014751"/>
    <lineage>
        <taxon>Bacteria</taxon>
        <taxon>Pseudomonadati</taxon>
        <taxon>Pseudomonadota</taxon>
        <taxon>Betaproteobacteria</taxon>
        <taxon>Burkholderiales</taxon>
        <taxon>Burkholderiaceae</taxon>
        <taxon>Paraburkholderia</taxon>
    </lineage>
</organism>
<reference evidence="1 2" key="1">
    <citation type="journal article" date="2020" name="Genes (Basel)">
        <title>Genomic Comparison of Insect Gut Symbionts from Divergent Burkholderia Subclades.</title>
        <authorList>
            <person name="Takeshita K."/>
            <person name="Kikuchi Y."/>
        </authorList>
    </citation>
    <scope>NUCLEOTIDE SEQUENCE [LARGE SCALE GENOMIC DNA]</scope>
    <source>
        <strain evidence="1 2">PGU16</strain>
    </source>
</reference>
<protein>
    <submittedName>
        <fullName evidence="1">Membrane protein</fullName>
    </submittedName>
</protein>